<dbReference type="InterPro" id="IPR050291">
    <property type="entry name" value="CDF_Transporter"/>
</dbReference>
<dbReference type="Gene3D" id="3.30.70.1350">
    <property type="entry name" value="Cation efflux protein, cytoplasmic domain"/>
    <property type="match status" value="1"/>
</dbReference>
<reference evidence="10 11" key="1">
    <citation type="submission" date="2016-10" db="EMBL/GenBank/DDBJ databases">
        <authorList>
            <person name="de Groot N.N."/>
        </authorList>
    </citation>
    <scope>NUCLEOTIDE SEQUENCE [LARGE SCALE GENOMIC DNA]</scope>
    <source>
        <strain evidence="10 11">DSM 2895</strain>
    </source>
</reference>
<dbReference type="AlphaFoldDB" id="A0A1G8NJX8"/>
<evidence type="ECO:0000259" key="9">
    <source>
        <dbReference type="Pfam" id="PF16916"/>
    </source>
</evidence>
<dbReference type="InterPro" id="IPR002524">
    <property type="entry name" value="Cation_efflux"/>
</dbReference>
<dbReference type="GO" id="GO:0016020">
    <property type="term" value="C:membrane"/>
    <property type="evidence" value="ECO:0007669"/>
    <property type="project" value="UniProtKB-SubCell"/>
</dbReference>
<keyword evidence="4 7" id="KW-0812">Transmembrane</keyword>
<feature type="domain" description="Cation efflux protein transmembrane" evidence="8">
    <location>
        <begin position="16"/>
        <end position="211"/>
    </location>
</feature>
<dbReference type="Pfam" id="PF01545">
    <property type="entry name" value="Cation_efflux"/>
    <property type="match status" value="1"/>
</dbReference>
<dbReference type="SUPFAM" id="SSF161111">
    <property type="entry name" value="Cation efflux protein transmembrane domain-like"/>
    <property type="match status" value="1"/>
</dbReference>
<evidence type="ECO:0000259" key="8">
    <source>
        <dbReference type="Pfam" id="PF01545"/>
    </source>
</evidence>
<evidence type="ECO:0000256" key="7">
    <source>
        <dbReference type="SAM" id="Phobius"/>
    </source>
</evidence>
<feature type="domain" description="Cation efflux protein cytoplasmic" evidence="9">
    <location>
        <begin position="219"/>
        <end position="296"/>
    </location>
</feature>
<gene>
    <name evidence="10" type="ORF">SAMN04487909_1082</name>
</gene>
<feature type="transmembrane region" description="Helical" evidence="7">
    <location>
        <begin position="107"/>
        <end position="128"/>
    </location>
</feature>
<feature type="transmembrane region" description="Helical" evidence="7">
    <location>
        <begin position="41"/>
        <end position="62"/>
    </location>
</feature>
<dbReference type="InterPro" id="IPR058533">
    <property type="entry name" value="Cation_efflux_TM"/>
</dbReference>
<evidence type="ECO:0000256" key="2">
    <source>
        <dbReference type="ARBA" id="ARBA00008114"/>
    </source>
</evidence>
<dbReference type="FunFam" id="1.20.1510.10:FF:000006">
    <property type="entry name" value="Divalent cation efflux transporter"/>
    <property type="match status" value="1"/>
</dbReference>
<dbReference type="PANTHER" id="PTHR43840">
    <property type="entry name" value="MITOCHONDRIAL METAL TRANSPORTER 1-RELATED"/>
    <property type="match status" value="1"/>
</dbReference>
<dbReference type="InterPro" id="IPR027469">
    <property type="entry name" value="Cation_efflux_TMD_sf"/>
</dbReference>
<dbReference type="Proteomes" id="UP000182836">
    <property type="component" value="Unassembled WGS sequence"/>
</dbReference>
<keyword evidence="3" id="KW-0813">Transport</keyword>
<dbReference type="Pfam" id="PF16916">
    <property type="entry name" value="ZT_dimer"/>
    <property type="match status" value="1"/>
</dbReference>
<dbReference type="InterPro" id="IPR036837">
    <property type="entry name" value="Cation_efflux_CTD_sf"/>
</dbReference>
<dbReference type="PANTHER" id="PTHR43840:SF15">
    <property type="entry name" value="MITOCHONDRIAL METAL TRANSPORTER 1-RELATED"/>
    <property type="match status" value="1"/>
</dbReference>
<dbReference type="GO" id="GO:0008324">
    <property type="term" value="F:monoatomic cation transmembrane transporter activity"/>
    <property type="evidence" value="ECO:0007669"/>
    <property type="project" value="InterPro"/>
</dbReference>
<evidence type="ECO:0000256" key="4">
    <source>
        <dbReference type="ARBA" id="ARBA00022692"/>
    </source>
</evidence>
<evidence type="ECO:0000256" key="6">
    <source>
        <dbReference type="ARBA" id="ARBA00023136"/>
    </source>
</evidence>
<keyword evidence="6 7" id="KW-0472">Membrane</keyword>
<protein>
    <submittedName>
        <fullName evidence="10">Cation diffusion facilitator family transporter</fullName>
    </submittedName>
</protein>
<name>A0A1G8NJX8_ANEMI</name>
<dbReference type="EMBL" id="FNED01000008">
    <property type="protein sequence ID" value="SDI80465.1"/>
    <property type="molecule type" value="Genomic_DNA"/>
</dbReference>
<sequence length="326" mass="35550">MQMQEERFSKAKFAAWVGIIGNLILAVAKAGIGVIANSKALLADAVHSASDIIGSLAVLLGLKASQIPPDPEHPYGHGKAEPISAIVVSIILFAVGLEMGYTTIQAFFAPITAPGMLAVYAAIISMGIKEWMFRYKYRVGKELNSQAIIANAWEHRSDVYSSFAAFVGIGGAIVGQRLGVPILVYLDPVAGVFVSGLVIRMAYRMLRESIHSTLDVVWDEEKSKGLRETAQMVPGVLQINELLAREHGHYVIVDVKISVDAQITVEEGHRIGKQVKKVLMENFSNVQNVFVHINPYDQVGEDDISYPPLHKIDTADVIEKDGPILH</sequence>
<feature type="transmembrane region" description="Helical" evidence="7">
    <location>
        <begin position="159"/>
        <end position="176"/>
    </location>
</feature>
<keyword evidence="5 7" id="KW-1133">Transmembrane helix</keyword>
<dbReference type="InterPro" id="IPR027470">
    <property type="entry name" value="Cation_efflux_CTD"/>
</dbReference>
<evidence type="ECO:0000256" key="3">
    <source>
        <dbReference type="ARBA" id="ARBA00022448"/>
    </source>
</evidence>
<evidence type="ECO:0000256" key="5">
    <source>
        <dbReference type="ARBA" id="ARBA00022989"/>
    </source>
</evidence>
<evidence type="ECO:0000313" key="10">
    <source>
        <dbReference type="EMBL" id="SDI80465.1"/>
    </source>
</evidence>
<feature type="transmembrane region" description="Helical" evidence="7">
    <location>
        <begin position="12"/>
        <end position="35"/>
    </location>
</feature>
<evidence type="ECO:0000313" key="11">
    <source>
        <dbReference type="Proteomes" id="UP000182836"/>
    </source>
</evidence>
<feature type="transmembrane region" description="Helical" evidence="7">
    <location>
        <begin position="83"/>
        <end position="101"/>
    </location>
</feature>
<organism evidence="10 11">
    <name type="scientific">Aneurinibacillus migulanus</name>
    <name type="common">Bacillus migulanus</name>
    <dbReference type="NCBI Taxonomy" id="47500"/>
    <lineage>
        <taxon>Bacteria</taxon>
        <taxon>Bacillati</taxon>
        <taxon>Bacillota</taxon>
        <taxon>Bacilli</taxon>
        <taxon>Bacillales</taxon>
        <taxon>Paenibacillaceae</taxon>
        <taxon>Aneurinibacillus group</taxon>
        <taxon>Aneurinibacillus</taxon>
    </lineage>
</organism>
<dbReference type="SUPFAM" id="SSF160240">
    <property type="entry name" value="Cation efflux protein cytoplasmic domain-like"/>
    <property type="match status" value="1"/>
</dbReference>
<comment type="subcellular location">
    <subcellularLocation>
        <location evidence="1">Membrane</location>
        <topology evidence="1">Multi-pass membrane protein</topology>
    </subcellularLocation>
</comment>
<dbReference type="Gene3D" id="1.20.1510.10">
    <property type="entry name" value="Cation efflux protein transmembrane domain"/>
    <property type="match status" value="1"/>
</dbReference>
<proteinExistence type="inferred from homology"/>
<dbReference type="NCBIfam" id="TIGR01297">
    <property type="entry name" value="CDF"/>
    <property type="match status" value="1"/>
</dbReference>
<comment type="similarity">
    <text evidence="2">Belongs to the cation diffusion facilitator (CDF) transporter (TC 2.A.4) family.</text>
</comment>
<feature type="transmembrane region" description="Helical" evidence="7">
    <location>
        <begin position="182"/>
        <end position="203"/>
    </location>
</feature>
<accession>A0A1G8NJX8</accession>
<evidence type="ECO:0000256" key="1">
    <source>
        <dbReference type="ARBA" id="ARBA00004141"/>
    </source>
</evidence>